<name>A0A813KFX6_POLGL</name>
<evidence type="ECO:0000313" key="4">
    <source>
        <dbReference type="Proteomes" id="UP000626109"/>
    </source>
</evidence>
<protein>
    <submittedName>
        <fullName evidence="3">Uncharacterized protein</fullName>
    </submittedName>
</protein>
<reference evidence="3" key="1">
    <citation type="submission" date="2021-02" db="EMBL/GenBank/DDBJ databases">
        <authorList>
            <person name="Dougan E. K."/>
            <person name="Rhodes N."/>
            <person name="Thang M."/>
            <person name="Chan C."/>
        </authorList>
    </citation>
    <scope>NUCLEOTIDE SEQUENCE</scope>
</reference>
<feature type="coiled-coil region" evidence="1">
    <location>
        <begin position="20"/>
        <end position="89"/>
    </location>
</feature>
<feature type="non-terminal residue" evidence="3">
    <location>
        <position position="1"/>
    </location>
</feature>
<keyword evidence="1" id="KW-0175">Coiled coil</keyword>
<organism evidence="3 4">
    <name type="scientific">Polarella glacialis</name>
    <name type="common">Dinoflagellate</name>
    <dbReference type="NCBI Taxonomy" id="89957"/>
    <lineage>
        <taxon>Eukaryota</taxon>
        <taxon>Sar</taxon>
        <taxon>Alveolata</taxon>
        <taxon>Dinophyceae</taxon>
        <taxon>Suessiales</taxon>
        <taxon>Suessiaceae</taxon>
        <taxon>Polarella</taxon>
    </lineage>
</organism>
<evidence type="ECO:0000256" key="2">
    <source>
        <dbReference type="SAM" id="MobiDB-lite"/>
    </source>
</evidence>
<dbReference type="Proteomes" id="UP000626109">
    <property type="component" value="Unassembled WGS sequence"/>
</dbReference>
<gene>
    <name evidence="3" type="ORF">PGLA2088_LOCUS32165</name>
</gene>
<evidence type="ECO:0000313" key="3">
    <source>
        <dbReference type="EMBL" id="CAE8701795.1"/>
    </source>
</evidence>
<proteinExistence type="predicted"/>
<feature type="coiled-coil region" evidence="1">
    <location>
        <begin position="139"/>
        <end position="194"/>
    </location>
</feature>
<dbReference type="SUPFAM" id="SSF90257">
    <property type="entry name" value="Myosin rod fragments"/>
    <property type="match status" value="1"/>
</dbReference>
<feature type="region of interest" description="Disordered" evidence="2">
    <location>
        <begin position="210"/>
        <end position="281"/>
    </location>
</feature>
<sequence>EKQQKQQNVQQAVGHFDAIVAVDKEVSQQLRREVDELDRELRQTQELAVQIERQAAQEQRDFERLADEKQKLEKQLSDAKQQLLDFREDRRAVNLESLSLRRDRGHLVEELAFLRRMAEDEEETLEVLGRTNQYLDSSYHDLEASAELLEQQRRELLNQIAKEREQVRHEERQNAELRNTLERLRREQAAVAQGNQEKHQQQLRVREMQGDLGPGLPKALSASGFSMPPPRSSQDSHSWASGLLGPPQSSQQLQAVVPAGARGVPRVPASAPLSLRSREGV</sequence>
<dbReference type="AlphaFoldDB" id="A0A813KFX6"/>
<accession>A0A813KFX6</accession>
<feature type="compositionally biased region" description="Low complexity" evidence="2">
    <location>
        <begin position="241"/>
        <end position="254"/>
    </location>
</feature>
<dbReference type="EMBL" id="CAJNNW010029889">
    <property type="protein sequence ID" value="CAE8701795.1"/>
    <property type="molecule type" value="Genomic_DNA"/>
</dbReference>
<evidence type="ECO:0000256" key="1">
    <source>
        <dbReference type="SAM" id="Coils"/>
    </source>
</evidence>
<comment type="caution">
    <text evidence="3">The sequence shown here is derived from an EMBL/GenBank/DDBJ whole genome shotgun (WGS) entry which is preliminary data.</text>
</comment>